<organism evidence="1 3">
    <name type="scientific">Adineta steineri</name>
    <dbReference type="NCBI Taxonomy" id="433720"/>
    <lineage>
        <taxon>Eukaryota</taxon>
        <taxon>Metazoa</taxon>
        <taxon>Spiralia</taxon>
        <taxon>Gnathifera</taxon>
        <taxon>Rotifera</taxon>
        <taxon>Eurotatoria</taxon>
        <taxon>Bdelloidea</taxon>
        <taxon>Adinetida</taxon>
        <taxon>Adinetidae</taxon>
        <taxon>Adineta</taxon>
    </lineage>
</organism>
<proteinExistence type="predicted"/>
<accession>A0A813T464</accession>
<dbReference type="AlphaFoldDB" id="A0A813T464"/>
<dbReference type="Proteomes" id="UP000663868">
    <property type="component" value="Unassembled WGS sequence"/>
</dbReference>
<dbReference type="Proteomes" id="UP000663860">
    <property type="component" value="Unassembled WGS sequence"/>
</dbReference>
<gene>
    <name evidence="1" type="ORF">IZO911_LOCUS7079</name>
    <name evidence="2" type="ORF">KXQ929_LOCUS10227</name>
</gene>
<sequence>MNIFTQFATQFLINKNTLTQLLKTLRCSNEFITEFRNNHIYINEDVIRQKIRMLCVITEDESFQDLLCHDNGIQLVFHATPHEYRFMRFRISFDIKIITVILNNEQQTLQFLISNIQIKSLNQLSKPFRFCIQSKARTLVIDEFERICTEQKIPFERLFKNIKHPIVYRISLSHMKELDHLRERYLLIGNRSILDLIQITCIEHREQAIVLDYCLKTTIDDGKFSSSSVQQLSLSKRSMLS</sequence>
<protein>
    <submittedName>
        <fullName evidence="1">Uncharacterized protein</fullName>
    </submittedName>
</protein>
<reference evidence="1" key="1">
    <citation type="submission" date="2021-02" db="EMBL/GenBank/DDBJ databases">
        <authorList>
            <person name="Nowell W R."/>
        </authorList>
    </citation>
    <scope>NUCLEOTIDE SEQUENCE</scope>
</reference>
<comment type="caution">
    <text evidence="1">The sequence shown here is derived from an EMBL/GenBank/DDBJ whole genome shotgun (WGS) entry which is preliminary data.</text>
</comment>
<evidence type="ECO:0000313" key="3">
    <source>
        <dbReference type="Proteomes" id="UP000663860"/>
    </source>
</evidence>
<evidence type="ECO:0000313" key="2">
    <source>
        <dbReference type="EMBL" id="CAF3689151.1"/>
    </source>
</evidence>
<dbReference type="EMBL" id="CAJOBB010000480">
    <property type="protein sequence ID" value="CAF3689151.1"/>
    <property type="molecule type" value="Genomic_DNA"/>
</dbReference>
<name>A0A813T464_9BILA</name>
<dbReference type="EMBL" id="CAJNOE010000045">
    <property type="protein sequence ID" value="CAF0803763.1"/>
    <property type="molecule type" value="Genomic_DNA"/>
</dbReference>
<evidence type="ECO:0000313" key="1">
    <source>
        <dbReference type="EMBL" id="CAF0803763.1"/>
    </source>
</evidence>